<organism evidence="3 4">
    <name type="scientific">Hyella patelloides LEGE 07179</name>
    <dbReference type="NCBI Taxonomy" id="945734"/>
    <lineage>
        <taxon>Bacteria</taxon>
        <taxon>Bacillati</taxon>
        <taxon>Cyanobacteriota</taxon>
        <taxon>Cyanophyceae</taxon>
        <taxon>Pleurocapsales</taxon>
        <taxon>Hyellaceae</taxon>
        <taxon>Hyella</taxon>
    </lineage>
</organism>
<dbReference type="PROSITE" id="PS50206">
    <property type="entry name" value="RHODANESE_3"/>
    <property type="match status" value="1"/>
</dbReference>
<proteinExistence type="predicted"/>
<evidence type="ECO:0000256" key="1">
    <source>
        <dbReference type="SAM" id="SignalP"/>
    </source>
</evidence>
<dbReference type="SMART" id="SM00450">
    <property type="entry name" value="RHOD"/>
    <property type="match status" value="1"/>
</dbReference>
<name>A0A563VP23_9CYAN</name>
<accession>A0A563VP23</accession>
<dbReference type="InterPro" id="IPR036873">
    <property type="entry name" value="Rhodanese-like_dom_sf"/>
</dbReference>
<dbReference type="SUPFAM" id="SSF52821">
    <property type="entry name" value="Rhodanese/Cell cycle control phosphatase"/>
    <property type="match status" value="1"/>
</dbReference>
<feature type="chain" id="PRO_5022217459" evidence="1">
    <location>
        <begin position="28"/>
        <end position="173"/>
    </location>
</feature>
<reference evidence="3 4" key="1">
    <citation type="submission" date="2019-01" db="EMBL/GenBank/DDBJ databases">
        <authorList>
            <person name="Brito A."/>
        </authorList>
    </citation>
    <scope>NUCLEOTIDE SEQUENCE [LARGE SCALE GENOMIC DNA]</scope>
    <source>
        <strain evidence="3">1</strain>
    </source>
</reference>
<gene>
    <name evidence="3" type="ORF">H1P_1810022</name>
</gene>
<feature type="signal peptide" evidence="1">
    <location>
        <begin position="1"/>
        <end position="27"/>
    </location>
</feature>
<protein>
    <submittedName>
        <fullName evidence="3">Rhodanese-related sulfurtransferase</fullName>
    </submittedName>
</protein>
<dbReference type="Gene3D" id="3.40.250.10">
    <property type="entry name" value="Rhodanese-like domain"/>
    <property type="match status" value="1"/>
</dbReference>
<dbReference type="EMBL" id="CAACVJ010000092">
    <property type="protein sequence ID" value="VEP13083.1"/>
    <property type="molecule type" value="Genomic_DNA"/>
</dbReference>
<sequence length="173" mass="19048">MIKFVAAFWLGIGLYFGTFLAASPSFAAPAAPQTTNKIETVDSQNSVEALADQNFSLTAVQQFLTSIPRDYYTVKQINKVKTLTKGKQALLVDVREPKEYASGHIKGAINLPLRNLTDNLDQIPKNRPVILYCSTGYRTAMGVMALQMLGYSNVRGFPPSIEGWKTAGEQLEK</sequence>
<dbReference type="PANTHER" id="PTHR44086:SF10">
    <property type="entry name" value="THIOSULFATE SULFURTRANSFERASE_RHODANESE-LIKE DOMAIN-CONTAINING PROTEIN 3"/>
    <property type="match status" value="1"/>
</dbReference>
<evidence type="ECO:0000259" key="2">
    <source>
        <dbReference type="PROSITE" id="PS50206"/>
    </source>
</evidence>
<dbReference type="InterPro" id="IPR001763">
    <property type="entry name" value="Rhodanese-like_dom"/>
</dbReference>
<keyword evidence="3" id="KW-0808">Transferase</keyword>
<dbReference type="CDD" id="cd00158">
    <property type="entry name" value="RHOD"/>
    <property type="match status" value="1"/>
</dbReference>
<dbReference type="Pfam" id="PF00581">
    <property type="entry name" value="Rhodanese"/>
    <property type="match status" value="1"/>
</dbReference>
<dbReference type="GO" id="GO:0004792">
    <property type="term" value="F:thiosulfate-cyanide sulfurtransferase activity"/>
    <property type="evidence" value="ECO:0007669"/>
    <property type="project" value="TreeGrafter"/>
</dbReference>
<feature type="domain" description="Rhodanese" evidence="2">
    <location>
        <begin position="85"/>
        <end position="173"/>
    </location>
</feature>
<dbReference type="OrthoDB" id="9792975at2"/>
<keyword evidence="1" id="KW-0732">Signal</keyword>
<evidence type="ECO:0000313" key="4">
    <source>
        <dbReference type="Proteomes" id="UP000320055"/>
    </source>
</evidence>
<dbReference type="AlphaFoldDB" id="A0A563VP23"/>
<dbReference type="Proteomes" id="UP000320055">
    <property type="component" value="Unassembled WGS sequence"/>
</dbReference>
<evidence type="ECO:0000313" key="3">
    <source>
        <dbReference type="EMBL" id="VEP13083.1"/>
    </source>
</evidence>
<dbReference type="PANTHER" id="PTHR44086">
    <property type="entry name" value="THIOSULFATE SULFURTRANSFERASE RDL2, MITOCHONDRIAL-RELATED"/>
    <property type="match status" value="1"/>
</dbReference>
<keyword evidence="4" id="KW-1185">Reference proteome</keyword>
<dbReference type="RefSeq" id="WP_144871286.1">
    <property type="nucleotide sequence ID" value="NZ_LR213931.1"/>
</dbReference>